<keyword evidence="3" id="KW-1185">Reference proteome</keyword>
<organism evidence="2 3">
    <name type="scientific">Dreissena polymorpha</name>
    <name type="common">Zebra mussel</name>
    <name type="synonym">Mytilus polymorpha</name>
    <dbReference type="NCBI Taxonomy" id="45954"/>
    <lineage>
        <taxon>Eukaryota</taxon>
        <taxon>Metazoa</taxon>
        <taxon>Spiralia</taxon>
        <taxon>Lophotrochozoa</taxon>
        <taxon>Mollusca</taxon>
        <taxon>Bivalvia</taxon>
        <taxon>Autobranchia</taxon>
        <taxon>Heteroconchia</taxon>
        <taxon>Euheterodonta</taxon>
        <taxon>Imparidentia</taxon>
        <taxon>Neoheterodontei</taxon>
        <taxon>Myida</taxon>
        <taxon>Dreissenoidea</taxon>
        <taxon>Dreissenidae</taxon>
        <taxon>Dreissena</taxon>
    </lineage>
</organism>
<comment type="caution">
    <text evidence="2">The sequence shown here is derived from an EMBL/GenBank/DDBJ whole genome shotgun (WGS) entry which is preliminary data.</text>
</comment>
<name>A0A9D4JUB1_DREPO</name>
<accession>A0A9D4JUB1</accession>
<feature type="signal peptide" evidence="1">
    <location>
        <begin position="1"/>
        <end position="17"/>
    </location>
</feature>
<sequence length="182" mass="20543">MSILPLIVLAVLASADAALKVNHLTQMDDRGRVVELDVMHDEEDQTIITVVGDVSKYENTDQTINLHDLKTGYGVLKNINEKLCTITKTPMKNIPFWKFEQGFTTEIHKHDLTYIRKQMTNKDVLELAGPKIAEFCKDYYSFQATVTPKRSVKAVTLVEQGREMWCVISHCLTTNSVADLVG</sequence>
<dbReference type="Proteomes" id="UP000828390">
    <property type="component" value="Unassembled WGS sequence"/>
</dbReference>
<evidence type="ECO:0000313" key="2">
    <source>
        <dbReference type="EMBL" id="KAH3820507.1"/>
    </source>
</evidence>
<dbReference type="EMBL" id="JAIWYP010000005">
    <property type="protein sequence ID" value="KAH3820507.1"/>
    <property type="molecule type" value="Genomic_DNA"/>
</dbReference>
<evidence type="ECO:0000313" key="3">
    <source>
        <dbReference type="Proteomes" id="UP000828390"/>
    </source>
</evidence>
<protein>
    <submittedName>
        <fullName evidence="2">Uncharacterized protein</fullName>
    </submittedName>
</protein>
<gene>
    <name evidence="2" type="ORF">DPMN_122253</name>
</gene>
<feature type="chain" id="PRO_5039709160" evidence="1">
    <location>
        <begin position="18"/>
        <end position="182"/>
    </location>
</feature>
<reference evidence="2" key="2">
    <citation type="submission" date="2020-11" db="EMBL/GenBank/DDBJ databases">
        <authorList>
            <person name="McCartney M.A."/>
            <person name="Auch B."/>
            <person name="Kono T."/>
            <person name="Mallez S."/>
            <person name="Becker A."/>
            <person name="Gohl D.M."/>
            <person name="Silverstein K.A.T."/>
            <person name="Koren S."/>
            <person name="Bechman K.B."/>
            <person name="Herman A."/>
            <person name="Abrahante J.E."/>
            <person name="Garbe J."/>
        </authorList>
    </citation>
    <scope>NUCLEOTIDE SEQUENCE</scope>
    <source>
        <strain evidence="2">Duluth1</strain>
        <tissue evidence="2">Whole animal</tissue>
    </source>
</reference>
<dbReference type="AlphaFoldDB" id="A0A9D4JUB1"/>
<reference evidence="2" key="1">
    <citation type="journal article" date="2019" name="bioRxiv">
        <title>The Genome of the Zebra Mussel, Dreissena polymorpha: A Resource for Invasive Species Research.</title>
        <authorList>
            <person name="McCartney M.A."/>
            <person name="Auch B."/>
            <person name="Kono T."/>
            <person name="Mallez S."/>
            <person name="Zhang Y."/>
            <person name="Obille A."/>
            <person name="Becker A."/>
            <person name="Abrahante J.E."/>
            <person name="Garbe J."/>
            <person name="Badalamenti J.P."/>
            <person name="Herman A."/>
            <person name="Mangelson H."/>
            <person name="Liachko I."/>
            <person name="Sullivan S."/>
            <person name="Sone E.D."/>
            <person name="Koren S."/>
            <person name="Silverstein K.A.T."/>
            <person name="Beckman K.B."/>
            <person name="Gohl D.M."/>
        </authorList>
    </citation>
    <scope>NUCLEOTIDE SEQUENCE</scope>
    <source>
        <strain evidence="2">Duluth1</strain>
        <tissue evidence="2">Whole animal</tissue>
    </source>
</reference>
<evidence type="ECO:0000256" key="1">
    <source>
        <dbReference type="SAM" id="SignalP"/>
    </source>
</evidence>
<proteinExistence type="predicted"/>
<keyword evidence="1" id="KW-0732">Signal</keyword>
<dbReference type="OrthoDB" id="6044429at2759"/>